<dbReference type="InterPro" id="IPR006301">
    <property type="entry name" value="FlhA"/>
</dbReference>
<gene>
    <name evidence="8" type="primary">flhA_2</name>
    <name evidence="7" type="synonym">flhA</name>
    <name evidence="8" type="ORF">HT99x_01230</name>
</gene>
<keyword evidence="8" id="KW-0969">Cilium</keyword>
<feature type="transmembrane region" description="Helical" evidence="7">
    <location>
        <begin position="69"/>
        <end position="93"/>
    </location>
</feature>
<reference evidence="8" key="1">
    <citation type="submission" date="2015-09" db="EMBL/GenBank/DDBJ databases">
        <title>Draft Genome Sequences of Two Novel Amoeba-resistant Intranuclear Bacteria, Candidatus Berkiella cookevillensis and Candidatus Berkiella aquae.</title>
        <authorList>
            <person name="Mehari Y.T."/>
            <person name="Arivett B.A."/>
            <person name="Farone A.L."/>
            <person name="Gunderson J.H."/>
            <person name="Farone M.B."/>
        </authorList>
    </citation>
    <scope>NUCLEOTIDE SEQUENCE [LARGE SCALE GENOMIC DNA]</scope>
    <source>
        <strain evidence="8">HT99</strain>
    </source>
</reference>
<accession>A0A0Q9YL85</accession>
<dbReference type="Gene3D" id="1.10.8.540">
    <property type="entry name" value="FHIPEP family, domain 3"/>
    <property type="match status" value="1"/>
</dbReference>
<protein>
    <recommendedName>
        <fullName evidence="7">Flagellar biosynthesis protein FlhA</fullName>
    </recommendedName>
</protein>
<evidence type="ECO:0000256" key="5">
    <source>
        <dbReference type="ARBA" id="ARBA00022989"/>
    </source>
</evidence>
<feature type="transmembrane region" description="Helical" evidence="7">
    <location>
        <begin position="113"/>
        <end position="136"/>
    </location>
</feature>
<proteinExistence type="inferred from homology"/>
<dbReference type="Pfam" id="PF00771">
    <property type="entry name" value="FHIPEP"/>
    <property type="match status" value="1"/>
</dbReference>
<dbReference type="STRING" id="295108.HT99x_01230"/>
<keyword evidence="4 7" id="KW-0812">Transmembrane</keyword>
<keyword evidence="7" id="KW-1006">Bacterial flagellum protein export</keyword>
<evidence type="ECO:0000256" key="1">
    <source>
        <dbReference type="ARBA" id="ARBA00004651"/>
    </source>
</evidence>
<dbReference type="EMBL" id="LKAJ01000004">
    <property type="protein sequence ID" value="KRG21478.1"/>
    <property type="molecule type" value="Genomic_DNA"/>
</dbReference>
<keyword evidence="7" id="KW-1005">Bacterial flagellum biogenesis</keyword>
<feature type="transmembrane region" description="Helical" evidence="7">
    <location>
        <begin position="38"/>
        <end position="57"/>
    </location>
</feature>
<keyword evidence="8" id="KW-0282">Flagellum</keyword>
<dbReference type="GO" id="GO:0009306">
    <property type="term" value="P:protein secretion"/>
    <property type="evidence" value="ECO:0007669"/>
    <property type="project" value="InterPro"/>
</dbReference>
<dbReference type="GO" id="GO:0044780">
    <property type="term" value="P:bacterial-type flagellum assembly"/>
    <property type="evidence" value="ECO:0007669"/>
    <property type="project" value="InterPro"/>
</dbReference>
<sequence length="697" mass="75613">MATANNLMTLKQLANIGVGIPIFVVAMLAMTILPLPPFLLDILFTFNITLALMVLLAGTYTARPLDFNVFPTILLLATLLRLALNIASTRVVLLDGHNGTDAAGKVVQSFGEVVVGGNYAVGFVVFMILVIINFVVVTKGAGRISEVSARFTLDSMPGKQMAIDADLNAGVITQEEAKQRRQDVASEADFYGAMDGASKFVRGDAIAGILILLINILGGFIIGVVQHDISMGEAFRVYGLLTIGDGLVAQIPSLLLSTAAAIMVTRVSSSHDVSQQIKSQVFNQIKPLAIASIVLGVLGLVPGMPHFVFLSIAALLGFGAYYMQQQKNKPQVVEEETVAENQPNDPGKQEIKEISWDDVPQLDDISLEVGYKLISLLEPKTGGELLNKIKGVRKKLSQELGFLIPTVHIRDDLNLGANQYKLSLQGVIVGEGEILPDCLLAINSGQVFGSVEGIPTKEPAFGLQALWIKPQLKEQAQTLGYTVVDTSTVIATHLSQIINDNAHQLLGHQEAQKMLDLLAKTAPKLVEDLVPDKLSLSVIAKVFQNLLEEHVPLKDCKTIVETLSEFAPKSQDPVILTEIVRSALGRLIVQQLNGSSPELPVVTLESNLEQILLQSMQATQEPMGTIEPRLMEKIQKAVMQFAAKQEVLGKPAILLVHPHLRRLLSKLFKHVARNLSVMSFKEVPDDKQIKIVSTLGY</sequence>
<dbReference type="PANTHER" id="PTHR30161">
    <property type="entry name" value="FLAGELLAR EXPORT PROTEIN, MEMBRANE FLHA SUBUNIT-RELATED"/>
    <property type="match status" value="1"/>
</dbReference>
<dbReference type="OrthoDB" id="9759185at2"/>
<dbReference type="InterPro" id="IPR042193">
    <property type="entry name" value="FHIPEP_3"/>
</dbReference>
<comment type="caution">
    <text evidence="8">The sequence shown here is derived from an EMBL/GenBank/DDBJ whole genome shotgun (WGS) entry which is preliminary data.</text>
</comment>
<keyword evidence="7" id="KW-0653">Protein transport</keyword>
<dbReference type="PANTHER" id="PTHR30161:SF1">
    <property type="entry name" value="FLAGELLAR BIOSYNTHESIS PROTEIN FLHA-RELATED"/>
    <property type="match status" value="1"/>
</dbReference>
<keyword evidence="3 7" id="KW-1003">Cell membrane</keyword>
<dbReference type="PROSITE" id="PS00994">
    <property type="entry name" value="FHIPEP"/>
    <property type="match status" value="1"/>
</dbReference>
<dbReference type="NCBIfam" id="TIGR01398">
    <property type="entry name" value="FlhA"/>
    <property type="match status" value="1"/>
</dbReference>
<dbReference type="PIRSF" id="PIRSF005419">
    <property type="entry name" value="FlhA"/>
    <property type="match status" value="1"/>
</dbReference>
<keyword evidence="6 7" id="KW-0472">Membrane</keyword>
<name>A0A0Q9YL85_9GAMM</name>
<dbReference type="RefSeq" id="WP_075065862.1">
    <property type="nucleotide sequence ID" value="NZ_LKAJ02000001.1"/>
</dbReference>
<dbReference type="InterPro" id="IPR042196">
    <property type="entry name" value="FHIPEP_4"/>
</dbReference>
<dbReference type="Gene3D" id="3.40.50.12790">
    <property type="entry name" value="FHIPEP family, domain 4"/>
    <property type="match status" value="1"/>
</dbReference>
<dbReference type="AlphaFoldDB" id="A0A0Q9YL85"/>
<evidence type="ECO:0000256" key="6">
    <source>
        <dbReference type="ARBA" id="ARBA00023136"/>
    </source>
</evidence>
<feature type="transmembrane region" description="Helical" evidence="7">
    <location>
        <begin position="285"/>
        <end position="301"/>
    </location>
</feature>
<dbReference type="InterPro" id="IPR025505">
    <property type="entry name" value="FHIPEP_CS"/>
</dbReference>
<feature type="transmembrane region" description="Helical" evidence="7">
    <location>
        <begin position="205"/>
        <end position="225"/>
    </location>
</feature>
<feature type="transmembrane region" description="Helical" evidence="7">
    <location>
        <begin position="12"/>
        <end position="32"/>
    </location>
</feature>
<evidence type="ECO:0000256" key="2">
    <source>
        <dbReference type="ARBA" id="ARBA00008835"/>
    </source>
</evidence>
<keyword evidence="5 7" id="KW-1133">Transmembrane helix</keyword>
<dbReference type="PATRIC" id="fig|1590043.3.peg.1245"/>
<dbReference type="InterPro" id="IPR042194">
    <property type="entry name" value="FHIPEP_1"/>
</dbReference>
<evidence type="ECO:0000256" key="7">
    <source>
        <dbReference type="RuleBase" id="RU364093"/>
    </source>
</evidence>
<comment type="function">
    <text evidence="7">Required for formation of the rod structure of the flagellar apparatus. Together with FliI and FliH, may constitute the export apparatus of flagellin.</text>
</comment>
<dbReference type="InterPro" id="IPR001712">
    <property type="entry name" value="T3SS_FHIPEP"/>
</dbReference>
<keyword evidence="8" id="KW-0966">Cell projection</keyword>
<evidence type="ECO:0000256" key="4">
    <source>
        <dbReference type="ARBA" id="ARBA00022692"/>
    </source>
</evidence>
<comment type="similarity">
    <text evidence="2 7">Belongs to the FHIPEP (flagella/HR/invasion proteins export pore) family.</text>
</comment>
<evidence type="ECO:0000313" key="8">
    <source>
        <dbReference type="EMBL" id="KRG21478.1"/>
    </source>
</evidence>
<organism evidence="8">
    <name type="scientific">Candidatus Berkiella aquae</name>
    <dbReference type="NCBI Taxonomy" id="295108"/>
    <lineage>
        <taxon>Bacteria</taxon>
        <taxon>Pseudomonadati</taxon>
        <taxon>Pseudomonadota</taxon>
        <taxon>Gammaproteobacteria</taxon>
        <taxon>Candidatus Berkiellales</taxon>
        <taxon>Candidatus Berkiellaceae</taxon>
        <taxon>Candidatus Berkiella</taxon>
    </lineage>
</organism>
<evidence type="ECO:0000256" key="3">
    <source>
        <dbReference type="ARBA" id="ARBA00022475"/>
    </source>
</evidence>
<comment type="subcellular location">
    <subcellularLocation>
        <location evidence="1 7">Cell membrane</location>
        <topology evidence="1 7">Multi-pass membrane protein</topology>
    </subcellularLocation>
</comment>
<dbReference type="Gene3D" id="3.40.30.60">
    <property type="entry name" value="FHIPEP family, domain 1"/>
    <property type="match status" value="1"/>
</dbReference>
<feature type="transmembrane region" description="Helical" evidence="7">
    <location>
        <begin position="237"/>
        <end position="264"/>
    </location>
</feature>
<dbReference type="GO" id="GO:0005886">
    <property type="term" value="C:plasma membrane"/>
    <property type="evidence" value="ECO:0007669"/>
    <property type="project" value="UniProtKB-SubCell"/>
</dbReference>
<dbReference type="PRINTS" id="PR00949">
    <property type="entry name" value="TYPE3IMAPROT"/>
</dbReference>
<keyword evidence="7" id="KW-0813">Transport</keyword>